<accession>A0A382FHX6</accession>
<dbReference type="SUPFAM" id="SSF52490">
    <property type="entry name" value="Tubulin nucleotide-binding domain-like"/>
    <property type="match status" value="1"/>
</dbReference>
<name>A0A382FHX6_9ZZZZ</name>
<gene>
    <name evidence="1" type="ORF">METZ01_LOCUS214601</name>
</gene>
<dbReference type="AlphaFoldDB" id="A0A382FHX6"/>
<organism evidence="1">
    <name type="scientific">marine metagenome</name>
    <dbReference type="NCBI Taxonomy" id="408172"/>
    <lineage>
        <taxon>unclassified sequences</taxon>
        <taxon>metagenomes</taxon>
        <taxon>ecological metagenomes</taxon>
    </lineage>
</organism>
<sequence>MTISGRELEGVARIKVIGVGGGGSNAVSRMFR</sequence>
<protein>
    <recommendedName>
        <fullName evidence="2">Tubulin/FtsZ GTPase domain-containing protein</fullName>
    </recommendedName>
</protein>
<feature type="non-terminal residue" evidence="1">
    <location>
        <position position="32"/>
    </location>
</feature>
<evidence type="ECO:0008006" key="2">
    <source>
        <dbReference type="Google" id="ProtNLM"/>
    </source>
</evidence>
<dbReference type="EMBL" id="UINC01049678">
    <property type="protein sequence ID" value="SVB61747.1"/>
    <property type="molecule type" value="Genomic_DNA"/>
</dbReference>
<dbReference type="InterPro" id="IPR036525">
    <property type="entry name" value="Tubulin/FtsZ_GTPase_sf"/>
</dbReference>
<reference evidence="1" key="1">
    <citation type="submission" date="2018-05" db="EMBL/GenBank/DDBJ databases">
        <authorList>
            <person name="Lanie J.A."/>
            <person name="Ng W.-L."/>
            <person name="Kazmierczak K.M."/>
            <person name="Andrzejewski T.M."/>
            <person name="Davidsen T.M."/>
            <person name="Wayne K.J."/>
            <person name="Tettelin H."/>
            <person name="Glass J.I."/>
            <person name="Rusch D."/>
            <person name="Podicherti R."/>
            <person name="Tsui H.-C.T."/>
            <person name="Winkler M.E."/>
        </authorList>
    </citation>
    <scope>NUCLEOTIDE SEQUENCE</scope>
</reference>
<evidence type="ECO:0000313" key="1">
    <source>
        <dbReference type="EMBL" id="SVB61747.1"/>
    </source>
</evidence>
<proteinExistence type="predicted"/>